<dbReference type="Proteomes" id="UP000273159">
    <property type="component" value="Unassembled WGS sequence"/>
</dbReference>
<dbReference type="InterPro" id="IPR002220">
    <property type="entry name" value="DapA-like"/>
</dbReference>
<proteinExistence type="inferred from homology"/>
<evidence type="ECO:0000256" key="4">
    <source>
        <dbReference type="PIRSR" id="PIRSR001365-2"/>
    </source>
</evidence>
<organism evidence="5 6">
    <name type="scientific">Pseudarthrobacter phenanthrenivorans</name>
    <name type="common">Arthrobacter phenanthrenivorans</name>
    <dbReference type="NCBI Taxonomy" id="361575"/>
    <lineage>
        <taxon>Bacteria</taxon>
        <taxon>Bacillati</taxon>
        <taxon>Actinomycetota</taxon>
        <taxon>Actinomycetes</taxon>
        <taxon>Micrococcales</taxon>
        <taxon>Micrococcaceae</taxon>
        <taxon>Pseudarthrobacter</taxon>
    </lineage>
</organism>
<dbReference type="SMART" id="SM01130">
    <property type="entry name" value="DHDPS"/>
    <property type="match status" value="1"/>
</dbReference>
<dbReference type="PIRSF" id="PIRSF001365">
    <property type="entry name" value="DHDPS"/>
    <property type="match status" value="1"/>
</dbReference>
<dbReference type="GO" id="GO:0008840">
    <property type="term" value="F:4-hydroxy-tetrahydrodipicolinate synthase activity"/>
    <property type="evidence" value="ECO:0007669"/>
    <property type="project" value="TreeGrafter"/>
</dbReference>
<comment type="caution">
    <text evidence="5">The sequence shown here is derived from an EMBL/GenBank/DDBJ whole genome shotgun (WGS) entry which is preliminary data.</text>
</comment>
<evidence type="ECO:0000313" key="5">
    <source>
        <dbReference type="EMBL" id="RKO19968.1"/>
    </source>
</evidence>
<reference evidence="5 6" key="1">
    <citation type="submission" date="2018-10" db="EMBL/GenBank/DDBJ databases">
        <title>Genome-guide identification and characterization of bacteria that degrade polycyclic aromatic hydrocarbons and resist hexavalent chromium simultaneously.</title>
        <authorList>
            <person name="Feng H."/>
        </authorList>
    </citation>
    <scope>NUCLEOTIDE SEQUENCE [LARGE SCALE GENOMIC DNA]</scope>
    <source>
        <strain evidence="5 6">J015</strain>
    </source>
</reference>
<evidence type="ECO:0000256" key="2">
    <source>
        <dbReference type="ARBA" id="ARBA00023239"/>
    </source>
</evidence>
<protein>
    <submittedName>
        <fullName evidence="5">Dihydrodipicolinate synthase family protein</fullName>
    </submittedName>
</protein>
<comment type="similarity">
    <text evidence="1 3">Belongs to the DapA family.</text>
</comment>
<gene>
    <name evidence="5" type="ORF">D7Z96_19700</name>
</gene>
<feature type="binding site" evidence="4">
    <location>
        <position position="211"/>
    </location>
    <ligand>
        <name>pyruvate</name>
        <dbReference type="ChEBI" id="CHEBI:15361"/>
    </ligand>
</feature>
<name>A0A3B0FJU2_PSEPS</name>
<dbReference type="GO" id="GO:0005829">
    <property type="term" value="C:cytosol"/>
    <property type="evidence" value="ECO:0007669"/>
    <property type="project" value="TreeGrafter"/>
</dbReference>
<dbReference type="Pfam" id="PF00701">
    <property type="entry name" value="DHDPS"/>
    <property type="match status" value="1"/>
</dbReference>
<dbReference type="PANTHER" id="PTHR12128:SF66">
    <property type="entry name" value="4-HYDROXY-2-OXOGLUTARATE ALDOLASE, MITOCHONDRIAL"/>
    <property type="match status" value="1"/>
</dbReference>
<reference evidence="6" key="2">
    <citation type="submission" date="2018-10" db="EMBL/GenBank/DDBJ databases">
        <authorList>
            <person name="Wang Y."/>
            <person name="Wang J."/>
            <person name="Yang X."/>
            <person name="Wang Z."/>
            <person name="Huang Y."/>
        </authorList>
    </citation>
    <scope>NUCLEOTIDE SEQUENCE [LARGE SCALE GENOMIC DNA]</scope>
    <source>
        <strain evidence="6">J015</strain>
    </source>
</reference>
<dbReference type="SUPFAM" id="SSF51569">
    <property type="entry name" value="Aldolase"/>
    <property type="match status" value="1"/>
</dbReference>
<dbReference type="EMBL" id="RBNH01000029">
    <property type="protein sequence ID" value="RKO19968.1"/>
    <property type="molecule type" value="Genomic_DNA"/>
</dbReference>
<dbReference type="RefSeq" id="WP_120693666.1">
    <property type="nucleotide sequence ID" value="NZ_RBNH01000029.1"/>
</dbReference>
<dbReference type="InterPro" id="IPR013785">
    <property type="entry name" value="Aldolase_TIM"/>
</dbReference>
<evidence type="ECO:0000256" key="1">
    <source>
        <dbReference type="ARBA" id="ARBA00007592"/>
    </source>
</evidence>
<dbReference type="CDD" id="cd00408">
    <property type="entry name" value="DHDPS-like"/>
    <property type="match status" value="1"/>
</dbReference>
<dbReference type="Gene3D" id="3.20.20.70">
    <property type="entry name" value="Aldolase class I"/>
    <property type="match status" value="1"/>
</dbReference>
<dbReference type="AlphaFoldDB" id="A0A3B0FJU2"/>
<accession>A0A3B0FJU2</accession>
<evidence type="ECO:0000313" key="6">
    <source>
        <dbReference type="Proteomes" id="UP000273159"/>
    </source>
</evidence>
<dbReference type="PANTHER" id="PTHR12128">
    <property type="entry name" value="DIHYDRODIPICOLINATE SYNTHASE"/>
    <property type="match status" value="1"/>
</dbReference>
<keyword evidence="2 3" id="KW-0456">Lyase</keyword>
<evidence type="ECO:0000256" key="3">
    <source>
        <dbReference type="PIRNR" id="PIRNR001365"/>
    </source>
</evidence>
<sequence length="303" mass="33164">MIDIKGVVPVAPTAFTDEEELDLQSQRRIVDYLVDAGSDAMCILANFSEQFSLTDEERESVISATMSQVDNRIPVCVTTSHYSARIAAARSRRAQEQGASMVMLMPPFAGSSMKVNEAGVVDYFKRVADNLDIPIMVQDAPMSPTPLSVQLLARLAKEIPQVKYAKIEVAGAAEKIRNVIQAAGDALPGPFDGEESVTLIPDLEAGAQGTMSSAMIPDKLGQIVHKFLAGERASAEEIWEDMLPLIQFENRQCGLSATKILMEEGTIIRSAKTRSPMSEVHPETRQQLLALAKRKDAFILRWS</sequence>